<organism evidence="1 2">
    <name type="scientific">Taklimakanibacter albus</name>
    <dbReference type="NCBI Taxonomy" id="2800327"/>
    <lineage>
        <taxon>Bacteria</taxon>
        <taxon>Pseudomonadati</taxon>
        <taxon>Pseudomonadota</taxon>
        <taxon>Alphaproteobacteria</taxon>
        <taxon>Hyphomicrobiales</taxon>
        <taxon>Aestuariivirgaceae</taxon>
        <taxon>Taklimakanibacter</taxon>
    </lineage>
</organism>
<proteinExistence type="predicted"/>
<sequence>MPAQRSAAKTPKKSTGRLATYRAKRDFSKTPEPPAKIGPRNEWRFAVQRHEARRLHFDLRLELDGVLKSWAVAKGISMVPGVKRLAVETEDHPLDYLTWEGVIPKGEYGGGTMIVWDRGTWLADGDPREGLKNGKLIFALNGERLKGHWHFVRMKRRPGERQEQWLLFKGEDDYSLGAGDLEPAATELTSVISGLTNEDLAERQQIRPDHKAREKIRRASGAKASAYSKLKGARKSILPVFVEPALAEERDGPPQGKGWLHEIKHDGYRMQARLDGGKVKLLTRTGLDWTKRFPTIAKALAQLPVSSALLDGEIVAQEDSGISTFTALQTDLKSGRRDRLVYFMFDLLYCEGVNLAGVALADRKAALEEILRAVPGSLPLRYSAHMDEGDSRTIFAHACQMGLEGLLSKRADAPYRSGRGDSWIKSKCALGQEFVIIGYVPSTTSRQAVGSLVLGFYDGKELVHAGRAGTGFTDETALALRSGLATIETEQPKFKRPVDKQSLQNVRWVEPRLVADIQFRGWSPDKLLRQAAFKGLREDKAPKDVKLEIPQEQTNRGGKTVTSDVKLTHPDRILWPEDGITKQGLAEFYTDIAEWILPHITGRVLSLVRCPGGVGKSCFYAKHIWDGADKSLLPVDIGEAEPMLAIRDLDGLIALVQANVLEIHPWGSRVETLEKPDRIIFDLDPGEDVAWEEVIEGAFEVRERLKKLRLESFVKTTGGKGLHVVAPISPAADWDRAKDFTRKLAEAMATDTPRKYLAVMTKARRKGRIFVDYLRNGRGATAVAAYSTRARKGAAVSVPLTWSELETGIRANHFSIDNLRQRLSHRRRDAWAGFFELKQKLPKA</sequence>
<comment type="caution">
    <text evidence="1">The sequence shown here is derived from an EMBL/GenBank/DDBJ whole genome shotgun (WGS) entry which is preliminary data.</text>
</comment>
<protein>
    <submittedName>
        <fullName evidence="1">DNA ligase D</fullName>
    </submittedName>
</protein>
<accession>A0ACC5RCG2</accession>
<keyword evidence="1" id="KW-0436">Ligase</keyword>
<dbReference type="Proteomes" id="UP000616151">
    <property type="component" value="Unassembled WGS sequence"/>
</dbReference>
<dbReference type="EMBL" id="JAENHL010000008">
    <property type="protein sequence ID" value="MBK1870322.1"/>
    <property type="molecule type" value="Genomic_DNA"/>
</dbReference>
<keyword evidence="2" id="KW-1185">Reference proteome</keyword>
<evidence type="ECO:0000313" key="1">
    <source>
        <dbReference type="EMBL" id="MBK1870322.1"/>
    </source>
</evidence>
<reference evidence="1" key="1">
    <citation type="submission" date="2021-01" db="EMBL/GenBank/DDBJ databases">
        <authorList>
            <person name="Sun Q."/>
        </authorList>
    </citation>
    <scope>NUCLEOTIDE SEQUENCE</scope>
    <source>
        <strain evidence="1">YIM B02566</strain>
    </source>
</reference>
<evidence type="ECO:0000313" key="2">
    <source>
        <dbReference type="Proteomes" id="UP000616151"/>
    </source>
</evidence>
<name>A0ACC5RCG2_9HYPH</name>
<gene>
    <name evidence="1" type="primary">ligD</name>
    <name evidence="1" type="ORF">JHL16_28420</name>
</gene>